<name>A0ABN6UCB5_9NOCA</name>
<evidence type="ECO:0000313" key="1">
    <source>
        <dbReference type="EMBL" id="BDU02797.1"/>
    </source>
</evidence>
<keyword evidence="2" id="KW-1185">Reference proteome</keyword>
<dbReference type="EMBL" id="AP026978">
    <property type="protein sequence ID" value="BDU02797.1"/>
    <property type="molecule type" value="Genomic_DNA"/>
</dbReference>
<gene>
    <name evidence="1" type="ORF">IFM12276_58250</name>
</gene>
<evidence type="ECO:0000313" key="2">
    <source>
        <dbReference type="Proteomes" id="UP001317870"/>
    </source>
</evidence>
<reference evidence="1 2" key="1">
    <citation type="submission" date="2022-11" db="EMBL/GenBank/DDBJ databases">
        <title>Genome Sequencing of Nocardia sp. ON39_IFM12276 and assembly.</title>
        <authorList>
            <person name="Shimojima M."/>
            <person name="Toyokawa M."/>
            <person name="Uesaka K."/>
        </authorList>
    </citation>
    <scope>NUCLEOTIDE SEQUENCE [LARGE SCALE GENOMIC DNA]</scope>
    <source>
        <strain evidence="1 2">IFM 12276</strain>
    </source>
</reference>
<sequence length="134" mass="14695">MSDLYSWMSTEYRTAGHILFDEGSDIVTAIPRGGSGLSIALTKQEEGIRVDLGLNVSFLAPRDDPFELSDILAIVKSLIESGISISIPINPFGEPVIRYTLEFQNGVLSSKVPGHDYVEFTIGGWPPFDASRYI</sequence>
<organism evidence="1 2">
    <name type="scientific">Nocardia sputorum</name>
    <dbReference type="NCBI Taxonomy" id="2984338"/>
    <lineage>
        <taxon>Bacteria</taxon>
        <taxon>Bacillati</taxon>
        <taxon>Actinomycetota</taxon>
        <taxon>Actinomycetes</taxon>
        <taxon>Mycobacteriales</taxon>
        <taxon>Nocardiaceae</taxon>
        <taxon>Nocardia</taxon>
    </lineage>
</organism>
<dbReference type="Proteomes" id="UP001317870">
    <property type="component" value="Chromosome"/>
</dbReference>
<proteinExistence type="predicted"/>
<accession>A0ABN6UCB5</accession>
<protein>
    <submittedName>
        <fullName evidence="1">Uncharacterized protein</fullName>
    </submittedName>
</protein>